<dbReference type="EMBL" id="PGVA01000029">
    <property type="protein sequence ID" value="PLR81845.1"/>
    <property type="molecule type" value="Genomic_DNA"/>
</dbReference>
<name>A0A2N5GK78_9BACI</name>
<keyword evidence="2" id="KW-1133">Transmembrane helix</keyword>
<dbReference type="OrthoDB" id="4123258at2"/>
<evidence type="ECO:0000313" key="3">
    <source>
        <dbReference type="EMBL" id="PLR81845.1"/>
    </source>
</evidence>
<feature type="transmembrane region" description="Helical" evidence="2">
    <location>
        <begin position="111"/>
        <end position="132"/>
    </location>
</feature>
<gene>
    <name evidence="3" type="ORF">CU635_13885</name>
    <name evidence="4" type="ORF">CVD25_15360</name>
</gene>
<organism evidence="3 5">
    <name type="scientific">Bacillus canaveralius</name>
    <dbReference type="NCBI Taxonomy" id="1403243"/>
    <lineage>
        <taxon>Bacteria</taxon>
        <taxon>Bacillati</taxon>
        <taxon>Bacillota</taxon>
        <taxon>Bacilli</taxon>
        <taxon>Bacillales</taxon>
        <taxon>Bacillaceae</taxon>
        <taxon>Bacillus</taxon>
    </lineage>
</organism>
<feature type="region of interest" description="Disordered" evidence="1">
    <location>
        <begin position="62"/>
        <end position="98"/>
    </location>
</feature>
<dbReference type="RefSeq" id="WP_101577978.1">
    <property type="nucleotide sequence ID" value="NZ_PGVA01000029.1"/>
</dbReference>
<dbReference type="Proteomes" id="UP000235114">
    <property type="component" value="Unassembled WGS sequence"/>
</dbReference>
<keyword evidence="2" id="KW-0812">Transmembrane</keyword>
<evidence type="ECO:0000256" key="1">
    <source>
        <dbReference type="SAM" id="MobiDB-lite"/>
    </source>
</evidence>
<keyword evidence="2" id="KW-0472">Membrane</keyword>
<accession>A0A2N5GK78</accession>
<reference evidence="4 6" key="2">
    <citation type="submission" date="2017-12" db="EMBL/GenBank/DDBJ databases">
        <title>Comparative Functional Genomics of Dry Heat Resistant strains isolated from the Viking Spacecraft.</title>
        <authorList>
            <person name="Seuylemezian A."/>
            <person name="Cooper K."/>
            <person name="Vaishampayan P."/>
        </authorList>
    </citation>
    <scope>NUCLEOTIDE SEQUENCE [LARGE SCALE GENOMIC DNA]</scope>
    <source>
        <strain evidence="4 6">ATCC 29669</strain>
    </source>
</reference>
<evidence type="ECO:0008006" key="7">
    <source>
        <dbReference type="Google" id="ProtNLM"/>
    </source>
</evidence>
<evidence type="ECO:0000256" key="2">
    <source>
        <dbReference type="SAM" id="Phobius"/>
    </source>
</evidence>
<proteinExistence type="predicted"/>
<protein>
    <recommendedName>
        <fullName evidence="7">LITAF domain-containing protein</fullName>
    </recommendedName>
</protein>
<dbReference type="Proteomes" id="UP000234951">
    <property type="component" value="Unassembled WGS sequence"/>
</dbReference>
<evidence type="ECO:0000313" key="5">
    <source>
        <dbReference type="Proteomes" id="UP000234951"/>
    </source>
</evidence>
<reference evidence="3 5" key="1">
    <citation type="submission" date="2017-11" db="EMBL/GenBank/DDBJ databases">
        <title>Comparitive Functional Genomics of Dry Heat Resistant strains isolated from the Viking Spacecraft.</title>
        <authorList>
            <person name="Seuylemezian A."/>
            <person name="Cooper K."/>
            <person name="Vaishampayan P."/>
        </authorList>
    </citation>
    <scope>NUCLEOTIDE SEQUENCE [LARGE SCALE GENOMIC DNA]</scope>
    <source>
        <strain evidence="3 5">M4.6</strain>
    </source>
</reference>
<evidence type="ECO:0000313" key="6">
    <source>
        <dbReference type="Proteomes" id="UP000235114"/>
    </source>
</evidence>
<dbReference type="EMBL" id="PGVD01000043">
    <property type="protein sequence ID" value="PLR94999.1"/>
    <property type="molecule type" value="Genomic_DNA"/>
</dbReference>
<dbReference type="AlphaFoldDB" id="A0A2N5GK78"/>
<sequence>MTEVIRCPKCASDQLYAGEKGFSVGKAVIGVITIGSLGALAGLHGKNKVVLNCFRCKHTWSPTGGFDKSKPSAGLAMPAQYKSNGNSKTSRRSGGPPGGYTKKYLNGLAKVFWGVSLFNLLLITVFVCTYILF</sequence>
<evidence type="ECO:0000313" key="4">
    <source>
        <dbReference type="EMBL" id="PLR94999.1"/>
    </source>
</evidence>
<keyword evidence="6" id="KW-1185">Reference proteome</keyword>
<comment type="caution">
    <text evidence="3">The sequence shown here is derived from an EMBL/GenBank/DDBJ whole genome shotgun (WGS) entry which is preliminary data.</text>
</comment>